<organism evidence="1 4">
    <name type="scientific">Paraburkholderia madseniana</name>
    <dbReference type="NCBI Taxonomy" id="2599607"/>
    <lineage>
        <taxon>Bacteria</taxon>
        <taxon>Pseudomonadati</taxon>
        <taxon>Pseudomonadota</taxon>
        <taxon>Betaproteobacteria</taxon>
        <taxon>Burkholderiales</taxon>
        <taxon>Burkholderiaceae</taxon>
        <taxon>Paraburkholderia</taxon>
    </lineage>
</organism>
<dbReference type="EMBL" id="JAMXWF010000024">
    <property type="protein sequence ID" value="MDQ6410649.1"/>
    <property type="molecule type" value="Genomic_DNA"/>
</dbReference>
<dbReference type="Proteomes" id="UP000463700">
    <property type="component" value="Unassembled WGS sequence"/>
</dbReference>
<dbReference type="AlphaFoldDB" id="A0A6N6WFD1"/>
<evidence type="ECO:0000313" key="4">
    <source>
        <dbReference type="Proteomes" id="UP000463700"/>
    </source>
</evidence>
<reference evidence="3" key="2">
    <citation type="submission" date="2022-06" db="EMBL/GenBank/DDBJ databases">
        <title>PHB producers.</title>
        <authorList>
            <person name="Besaury L."/>
        </authorList>
    </citation>
    <scope>NUCLEOTIDE SEQUENCE</scope>
    <source>
        <strain evidence="2 5">SEWS6</strain>
    </source>
</reference>
<proteinExistence type="predicted"/>
<dbReference type="EMBL" id="VOSW01000032">
    <property type="protein sequence ID" value="KAE8758494.1"/>
    <property type="molecule type" value="Genomic_DNA"/>
</dbReference>
<dbReference type="EMBL" id="JAPKHW010000024">
    <property type="protein sequence ID" value="MCX4148831.1"/>
    <property type="molecule type" value="Genomic_DNA"/>
</dbReference>
<reference evidence="1 4" key="1">
    <citation type="journal article" date="2020" name="Int. J. Syst. Evol. Microbiol.">
        <title>Paraburkholderia madseniana sp. nov., a phenolic acid-degrading bacterium isolated from acidic forest soil.</title>
        <authorList>
            <person name="Wilhelm R.C."/>
            <person name="Murphy S.J.L."/>
            <person name="Feriancek N.M."/>
            <person name="Karasz D.C."/>
            <person name="DeRito C.M."/>
            <person name="Newman J.D."/>
            <person name="Buckley D.H."/>
        </authorList>
    </citation>
    <scope>NUCLEOTIDE SEQUENCE [LARGE SCALE GENOMIC DNA]</scope>
    <source>
        <strain evidence="1 4">RP11</strain>
    </source>
</reference>
<sequence>MTVSYAWHLLMKFSTSRRSGIYRCGEHGLISRAFLLSILMNATPTLLSARFAV</sequence>
<evidence type="ECO:0000313" key="3">
    <source>
        <dbReference type="EMBL" id="MDQ6410649.1"/>
    </source>
</evidence>
<accession>A0A6N6WFD1</accession>
<dbReference type="Proteomes" id="UP001242288">
    <property type="component" value="Unassembled WGS sequence"/>
</dbReference>
<evidence type="ECO:0000313" key="2">
    <source>
        <dbReference type="EMBL" id="MCX4148831.1"/>
    </source>
</evidence>
<dbReference type="Proteomes" id="UP001209412">
    <property type="component" value="Unassembled WGS sequence"/>
</dbReference>
<keyword evidence="5" id="KW-1185">Reference proteome</keyword>
<gene>
    <name evidence="1" type="ORF">FSO04_18365</name>
    <name evidence="3" type="ORF">NIE36_26075</name>
    <name evidence="2" type="ORF">OSB80_26155</name>
</gene>
<protein>
    <submittedName>
        <fullName evidence="1">Uncharacterized protein</fullName>
    </submittedName>
</protein>
<name>A0A6N6WFD1_9BURK</name>
<evidence type="ECO:0000313" key="1">
    <source>
        <dbReference type="EMBL" id="KAE8758494.1"/>
    </source>
</evidence>
<dbReference type="RefSeq" id="WP_154561138.1">
    <property type="nucleotide sequence ID" value="NZ_JAMXWF010000024.1"/>
</dbReference>
<comment type="caution">
    <text evidence="1">The sequence shown here is derived from an EMBL/GenBank/DDBJ whole genome shotgun (WGS) entry which is preliminary data.</text>
</comment>
<evidence type="ECO:0000313" key="5">
    <source>
        <dbReference type="Proteomes" id="UP001209412"/>
    </source>
</evidence>